<dbReference type="RefSeq" id="WP_028859455.1">
    <property type="nucleotide sequence ID" value="NZ_CAJHAQ010000001.1"/>
</dbReference>
<evidence type="ECO:0000313" key="8">
    <source>
        <dbReference type="EMBL" id="SUD90643.1"/>
    </source>
</evidence>
<name>A0A379LJC1_9GAMM</name>
<dbReference type="InterPro" id="IPR001123">
    <property type="entry name" value="LeuE-type"/>
</dbReference>
<comment type="subcellular location">
    <subcellularLocation>
        <location evidence="1">Cell membrane</location>
        <topology evidence="1">Multi-pass membrane protein</topology>
    </subcellularLocation>
</comment>
<evidence type="ECO:0000256" key="4">
    <source>
        <dbReference type="ARBA" id="ARBA00022692"/>
    </source>
</evidence>
<organism evidence="8 9">
    <name type="scientific">Psychrobacter phenylpyruvicus</name>
    <dbReference type="NCBI Taxonomy" id="29432"/>
    <lineage>
        <taxon>Bacteria</taxon>
        <taxon>Pseudomonadati</taxon>
        <taxon>Pseudomonadota</taxon>
        <taxon>Gammaproteobacteria</taxon>
        <taxon>Moraxellales</taxon>
        <taxon>Moraxellaceae</taxon>
        <taxon>Psychrobacter</taxon>
    </lineage>
</organism>
<feature type="transmembrane region" description="Helical" evidence="7">
    <location>
        <begin position="121"/>
        <end position="143"/>
    </location>
</feature>
<dbReference type="PIRSF" id="PIRSF006324">
    <property type="entry name" value="LeuE"/>
    <property type="match status" value="1"/>
</dbReference>
<sequence>MYGITDLTAYILGTIAIILLPGPNSLYCLSVAASQGIGKGYRAIAGIFVGDGILILITVFGAGSVLKLYPSLFNAIKLVGGLYLMYLGVKLLIGAYRTFTQRAVLAGASPKLSVPATHQNYFYRAMLLSLTNPKAILFFLSFFVQFVDPSYPHPLLTFLLLAIILQCISFAYLSILAFAGQGLARKFSQHPLLIVSSMSLVGLLFITFAIKLWQAQLM</sequence>
<dbReference type="AlphaFoldDB" id="A0A379LJC1"/>
<evidence type="ECO:0000256" key="1">
    <source>
        <dbReference type="ARBA" id="ARBA00004651"/>
    </source>
</evidence>
<feature type="transmembrane region" description="Helical" evidence="7">
    <location>
        <begin position="155"/>
        <end position="180"/>
    </location>
</feature>
<dbReference type="PANTHER" id="PTHR30086:SF15">
    <property type="entry name" value="LEUCINE EFFLUX PROTEIN"/>
    <property type="match status" value="1"/>
</dbReference>
<feature type="transmembrane region" description="Helical" evidence="7">
    <location>
        <begin position="72"/>
        <end position="93"/>
    </location>
</feature>
<dbReference type="Proteomes" id="UP000254123">
    <property type="component" value="Unassembled WGS sequence"/>
</dbReference>
<feature type="transmembrane region" description="Helical" evidence="7">
    <location>
        <begin position="192"/>
        <end position="213"/>
    </location>
</feature>
<dbReference type="GO" id="GO:0015190">
    <property type="term" value="F:L-leucine transmembrane transporter activity"/>
    <property type="evidence" value="ECO:0007669"/>
    <property type="project" value="TreeGrafter"/>
</dbReference>
<evidence type="ECO:0000256" key="2">
    <source>
        <dbReference type="ARBA" id="ARBA00007928"/>
    </source>
</evidence>
<evidence type="ECO:0000256" key="6">
    <source>
        <dbReference type="ARBA" id="ARBA00023136"/>
    </source>
</evidence>
<dbReference type="NCBIfam" id="NF008201">
    <property type="entry name" value="PRK10958.1"/>
    <property type="match status" value="1"/>
</dbReference>
<feature type="transmembrane region" description="Helical" evidence="7">
    <location>
        <begin position="41"/>
        <end position="66"/>
    </location>
</feature>
<comment type="similarity">
    <text evidence="2">Belongs to the Rht family.</text>
</comment>
<evidence type="ECO:0000256" key="7">
    <source>
        <dbReference type="SAM" id="Phobius"/>
    </source>
</evidence>
<keyword evidence="4 7" id="KW-0812">Transmembrane</keyword>
<evidence type="ECO:0000256" key="5">
    <source>
        <dbReference type="ARBA" id="ARBA00022989"/>
    </source>
</evidence>
<evidence type="ECO:0000256" key="3">
    <source>
        <dbReference type="ARBA" id="ARBA00022475"/>
    </source>
</evidence>
<keyword evidence="6 7" id="KW-0472">Membrane</keyword>
<keyword evidence="9" id="KW-1185">Reference proteome</keyword>
<feature type="transmembrane region" description="Helical" evidence="7">
    <location>
        <begin position="7"/>
        <end position="29"/>
    </location>
</feature>
<dbReference type="PANTHER" id="PTHR30086">
    <property type="entry name" value="ARGININE EXPORTER PROTEIN ARGO"/>
    <property type="match status" value="1"/>
</dbReference>
<keyword evidence="3" id="KW-1003">Cell membrane</keyword>
<accession>A0A379LJC1</accession>
<gene>
    <name evidence="8" type="primary">leuE_2</name>
    <name evidence="8" type="ORF">NCTC10526_00985</name>
</gene>
<proteinExistence type="inferred from homology"/>
<keyword evidence="5 7" id="KW-1133">Transmembrane helix</keyword>
<dbReference type="STRING" id="1123034.GCA_000685805_01981"/>
<dbReference type="GO" id="GO:0005886">
    <property type="term" value="C:plasma membrane"/>
    <property type="evidence" value="ECO:0007669"/>
    <property type="project" value="UniProtKB-SubCell"/>
</dbReference>
<dbReference type="Pfam" id="PF01810">
    <property type="entry name" value="LysE"/>
    <property type="match status" value="1"/>
</dbReference>
<evidence type="ECO:0000313" key="9">
    <source>
        <dbReference type="Proteomes" id="UP000254123"/>
    </source>
</evidence>
<protein>
    <submittedName>
        <fullName evidence="8">Leucine efflux protein</fullName>
    </submittedName>
</protein>
<dbReference type="EMBL" id="UGVC01000001">
    <property type="protein sequence ID" value="SUD90643.1"/>
    <property type="molecule type" value="Genomic_DNA"/>
</dbReference>
<dbReference type="GO" id="GO:0015820">
    <property type="term" value="P:L-leucine transport"/>
    <property type="evidence" value="ECO:0007669"/>
    <property type="project" value="TreeGrafter"/>
</dbReference>
<reference evidence="8 9" key="1">
    <citation type="submission" date="2018-06" db="EMBL/GenBank/DDBJ databases">
        <authorList>
            <consortium name="Pathogen Informatics"/>
            <person name="Doyle S."/>
        </authorList>
    </citation>
    <scope>NUCLEOTIDE SEQUENCE [LARGE SCALE GENOMIC DNA]</scope>
    <source>
        <strain evidence="8 9">NCTC10526</strain>
    </source>
</reference>